<dbReference type="PROSITE" id="PS00893">
    <property type="entry name" value="NUDIX_BOX"/>
    <property type="match status" value="1"/>
</dbReference>
<dbReference type="PROSITE" id="PS51462">
    <property type="entry name" value="NUDIX"/>
    <property type="match status" value="1"/>
</dbReference>
<comment type="similarity">
    <text evidence="3">Belongs to the Nudix hydrolase family.</text>
</comment>
<name>A0A1G2KXF3_9BACT</name>
<dbReference type="InterPro" id="IPR020476">
    <property type="entry name" value="Nudix_hydrolase"/>
</dbReference>
<comment type="caution">
    <text evidence="5">The sequence shown here is derived from an EMBL/GenBank/DDBJ whole genome shotgun (WGS) entry which is preliminary data.</text>
</comment>
<dbReference type="Gene3D" id="3.90.79.10">
    <property type="entry name" value="Nucleoside Triphosphate Pyrophosphohydrolase"/>
    <property type="match status" value="1"/>
</dbReference>
<dbReference type="PRINTS" id="PR00502">
    <property type="entry name" value="NUDIXFAMILY"/>
</dbReference>
<dbReference type="GO" id="GO:0016787">
    <property type="term" value="F:hydrolase activity"/>
    <property type="evidence" value="ECO:0007669"/>
    <property type="project" value="UniProtKB-KW"/>
</dbReference>
<evidence type="ECO:0000256" key="1">
    <source>
        <dbReference type="ARBA" id="ARBA00001946"/>
    </source>
</evidence>
<dbReference type="Proteomes" id="UP000177177">
    <property type="component" value="Unassembled WGS sequence"/>
</dbReference>
<proteinExistence type="inferred from homology"/>
<accession>A0A1G2KXF3</accession>
<dbReference type="Pfam" id="PF00293">
    <property type="entry name" value="NUDIX"/>
    <property type="match status" value="1"/>
</dbReference>
<reference evidence="5 6" key="1">
    <citation type="journal article" date="2016" name="Nat. Commun.">
        <title>Thousands of microbial genomes shed light on interconnected biogeochemical processes in an aquifer system.</title>
        <authorList>
            <person name="Anantharaman K."/>
            <person name="Brown C.T."/>
            <person name="Hug L.A."/>
            <person name="Sharon I."/>
            <person name="Castelle C.J."/>
            <person name="Probst A.J."/>
            <person name="Thomas B.C."/>
            <person name="Singh A."/>
            <person name="Wilkins M.J."/>
            <person name="Karaoz U."/>
            <person name="Brodie E.L."/>
            <person name="Williams K.H."/>
            <person name="Hubbard S.S."/>
            <person name="Banfield J.F."/>
        </authorList>
    </citation>
    <scope>NUCLEOTIDE SEQUENCE [LARGE SCALE GENOMIC DNA]</scope>
</reference>
<dbReference type="SUPFAM" id="SSF55811">
    <property type="entry name" value="Nudix"/>
    <property type="match status" value="1"/>
</dbReference>
<dbReference type="InterPro" id="IPR015797">
    <property type="entry name" value="NUDIX_hydrolase-like_dom_sf"/>
</dbReference>
<keyword evidence="2 3" id="KW-0378">Hydrolase</keyword>
<evidence type="ECO:0000313" key="5">
    <source>
        <dbReference type="EMBL" id="OHA04060.1"/>
    </source>
</evidence>
<dbReference type="PANTHER" id="PTHR43046:SF16">
    <property type="entry name" value="ADP-RIBOSE PYROPHOSPHATASE YJHB-RELATED"/>
    <property type="match status" value="1"/>
</dbReference>
<dbReference type="AlphaFoldDB" id="A0A1G2KXF3"/>
<evidence type="ECO:0000256" key="2">
    <source>
        <dbReference type="ARBA" id="ARBA00022801"/>
    </source>
</evidence>
<dbReference type="InterPro" id="IPR020084">
    <property type="entry name" value="NUDIX_hydrolase_CS"/>
</dbReference>
<dbReference type="InterPro" id="IPR000086">
    <property type="entry name" value="NUDIX_hydrolase_dom"/>
</dbReference>
<evidence type="ECO:0000256" key="3">
    <source>
        <dbReference type="RuleBase" id="RU003476"/>
    </source>
</evidence>
<comment type="cofactor">
    <cofactor evidence="1">
        <name>Mg(2+)</name>
        <dbReference type="ChEBI" id="CHEBI:18420"/>
    </cofactor>
</comment>
<dbReference type="EMBL" id="MHQN01000005">
    <property type="protein sequence ID" value="OHA04060.1"/>
    <property type="molecule type" value="Genomic_DNA"/>
</dbReference>
<gene>
    <name evidence="5" type="ORF">A3C92_03780</name>
</gene>
<evidence type="ECO:0000313" key="6">
    <source>
        <dbReference type="Proteomes" id="UP000177177"/>
    </source>
</evidence>
<feature type="domain" description="Nudix hydrolase" evidence="4">
    <location>
        <begin position="8"/>
        <end position="142"/>
    </location>
</feature>
<organism evidence="5 6">
    <name type="scientific">Candidatus Sungbacteria bacterium RIFCSPHIGHO2_02_FULL_53_17</name>
    <dbReference type="NCBI Taxonomy" id="1802275"/>
    <lineage>
        <taxon>Bacteria</taxon>
        <taxon>Candidatus Sungiibacteriota</taxon>
    </lineage>
</organism>
<sequence length="148" mass="17029">MVLRERFKVVPAVYLFLSKDGNILLTRRLNTGYEDGKYMVPSGHVEVGESLTSAIMREVMEEVGVAVRPEDLRLVHVMYRAKHDETGERADFFFTADQWEGEPHNRESEKCDEVAWFPADHLPDNTVEYLRHAIACAAKGEMLSEWGW</sequence>
<protein>
    <submittedName>
        <fullName evidence="5">NUDIX hydrolase</fullName>
    </submittedName>
</protein>
<dbReference type="CDD" id="cd04683">
    <property type="entry name" value="NUDIX_Hydrolase"/>
    <property type="match status" value="1"/>
</dbReference>
<evidence type="ECO:0000259" key="4">
    <source>
        <dbReference type="PROSITE" id="PS51462"/>
    </source>
</evidence>
<dbReference type="PANTHER" id="PTHR43046">
    <property type="entry name" value="GDP-MANNOSE MANNOSYL HYDROLASE"/>
    <property type="match status" value="1"/>
</dbReference>